<feature type="non-terminal residue" evidence="1">
    <location>
        <position position="1"/>
    </location>
</feature>
<organism evidence="1 2">
    <name type="scientific">Mycetomoellerius zeteki</name>
    <dbReference type="NCBI Taxonomy" id="64791"/>
    <lineage>
        <taxon>Eukaryota</taxon>
        <taxon>Metazoa</taxon>
        <taxon>Ecdysozoa</taxon>
        <taxon>Arthropoda</taxon>
        <taxon>Hexapoda</taxon>
        <taxon>Insecta</taxon>
        <taxon>Pterygota</taxon>
        <taxon>Neoptera</taxon>
        <taxon>Endopterygota</taxon>
        <taxon>Hymenoptera</taxon>
        <taxon>Apocrita</taxon>
        <taxon>Aculeata</taxon>
        <taxon>Formicoidea</taxon>
        <taxon>Formicidae</taxon>
        <taxon>Myrmicinae</taxon>
        <taxon>Mycetomoellerius</taxon>
    </lineage>
</organism>
<gene>
    <name evidence="1" type="ORF">ALC60_02992</name>
</gene>
<accession>A0A151XC61</accession>
<evidence type="ECO:0000313" key="2">
    <source>
        <dbReference type="Proteomes" id="UP000075809"/>
    </source>
</evidence>
<reference evidence="1 2" key="1">
    <citation type="submission" date="2015-09" db="EMBL/GenBank/DDBJ databases">
        <title>Trachymyrmex zeteki WGS genome.</title>
        <authorList>
            <person name="Nygaard S."/>
            <person name="Hu H."/>
            <person name="Boomsma J."/>
            <person name="Zhang G."/>
        </authorList>
    </citation>
    <scope>NUCLEOTIDE SEQUENCE [LARGE SCALE GENOMIC DNA]</scope>
    <source>
        <strain evidence="1">Tzet28-1</strain>
        <tissue evidence="1">Whole body</tissue>
    </source>
</reference>
<proteinExistence type="predicted"/>
<sequence>DLARVALRNIILSAQRERDGCPGIQPERHSPDAFSFVVVVVVVVVDTALRSFVERSLINRPSRSRTNEAGAASTSGRI</sequence>
<keyword evidence="2" id="KW-1185">Reference proteome</keyword>
<protein>
    <submittedName>
        <fullName evidence="1">Uncharacterized protein</fullName>
    </submittedName>
</protein>
<dbReference type="Proteomes" id="UP000075809">
    <property type="component" value="Unassembled WGS sequence"/>
</dbReference>
<dbReference type="EMBL" id="KQ982314">
    <property type="protein sequence ID" value="KYQ57943.1"/>
    <property type="molecule type" value="Genomic_DNA"/>
</dbReference>
<name>A0A151XC61_9HYME</name>
<dbReference type="AlphaFoldDB" id="A0A151XC61"/>
<evidence type="ECO:0000313" key="1">
    <source>
        <dbReference type="EMBL" id="KYQ57943.1"/>
    </source>
</evidence>